<protein>
    <submittedName>
        <fullName evidence="2">Uncharacterized protein</fullName>
    </submittedName>
</protein>
<keyword evidence="3" id="KW-1185">Reference proteome</keyword>
<sequence>MDFLCLLFERLSLVPVCLKRKRTEESAFVAVRMMRRAKRRCLTRPTIRLGSVHSGTCERDQKVSAFIPESRPAEPPRKRSASENDESSDHGSSKRVCRTVIAIPPTRLPPNKGGGEIGCDSVHRKNVNKQSQPVPNIDVTIKQKQPQQLLSFELSVQIGATPSDPKVRTVKVRNNRLDEHPVSVKRTSVFDRLGEKGVDRTPIVLDHAKPTVFQRLGERPSQGFDRERPSRWKHGMKPYHQASVGSWKHEVQQQMVTQRWEKLKVNTTNRDLANLYWLSIKSGEVTTEICGQLTTLNGLPLWGIIFTRDLANLYWLSIKSGEVTTEICGQLTSLNGLPLWGLFLQGPCLYWHIKSGEMA</sequence>
<feature type="compositionally biased region" description="Basic and acidic residues" evidence="1">
    <location>
        <begin position="71"/>
        <end position="92"/>
    </location>
</feature>
<evidence type="ECO:0000313" key="3">
    <source>
        <dbReference type="Proteomes" id="UP001234178"/>
    </source>
</evidence>
<evidence type="ECO:0000313" key="2">
    <source>
        <dbReference type="EMBL" id="KAK4004134.1"/>
    </source>
</evidence>
<proteinExistence type="predicted"/>
<reference evidence="2 3" key="1">
    <citation type="journal article" date="2023" name="Nucleic Acids Res.">
        <title>The hologenome of Daphnia magna reveals possible DNA methylation and microbiome-mediated evolution of the host genome.</title>
        <authorList>
            <person name="Chaturvedi A."/>
            <person name="Li X."/>
            <person name="Dhandapani V."/>
            <person name="Marshall H."/>
            <person name="Kissane S."/>
            <person name="Cuenca-Cambronero M."/>
            <person name="Asole G."/>
            <person name="Calvet F."/>
            <person name="Ruiz-Romero M."/>
            <person name="Marangio P."/>
            <person name="Guigo R."/>
            <person name="Rago D."/>
            <person name="Mirbahai L."/>
            <person name="Eastwood N."/>
            <person name="Colbourne J.K."/>
            <person name="Zhou J."/>
            <person name="Mallon E."/>
            <person name="Orsini L."/>
        </authorList>
    </citation>
    <scope>NUCLEOTIDE SEQUENCE [LARGE SCALE GENOMIC DNA]</scope>
    <source>
        <strain evidence="2">LRV0_1</strain>
    </source>
</reference>
<name>A0ABQ9YU24_9CRUS</name>
<organism evidence="2 3">
    <name type="scientific">Daphnia magna</name>
    <dbReference type="NCBI Taxonomy" id="35525"/>
    <lineage>
        <taxon>Eukaryota</taxon>
        <taxon>Metazoa</taxon>
        <taxon>Ecdysozoa</taxon>
        <taxon>Arthropoda</taxon>
        <taxon>Crustacea</taxon>
        <taxon>Branchiopoda</taxon>
        <taxon>Diplostraca</taxon>
        <taxon>Cladocera</taxon>
        <taxon>Anomopoda</taxon>
        <taxon>Daphniidae</taxon>
        <taxon>Daphnia</taxon>
    </lineage>
</organism>
<dbReference type="Proteomes" id="UP001234178">
    <property type="component" value="Unassembled WGS sequence"/>
</dbReference>
<accession>A0ABQ9YU24</accession>
<feature type="region of interest" description="Disordered" evidence="1">
    <location>
        <begin position="60"/>
        <end position="97"/>
    </location>
</feature>
<evidence type="ECO:0000256" key="1">
    <source>
        <dbReference type="SAM" id="MobiDB-lite"/>
    </source>
</evidence>
<dbReference type="EMBL" id="JAOYFB010000001">
    <property type="protein sequence ID" value="KAK4004134.1"/>
    <property type="molecule type" value="Genomic_DNA"/>
</dbReference>
<comment type="caution">
    <text evidence="2">The sequence shown here is derived from an EMBL/GenBank/DDBJ whole genome shotgun (WGS) entry which is preliminary data.</text>
</comment>
<gene>
    <name evidence="2" type="ORF">OUZ56_005879</name>
</gene>